<evidence type="ECO:0000313" key="3">
    <source>
        <dbReference type="Proteomes" id="UP000678393"/>
    </source>
</evidence>
<proteinExistence type="predicted"/>
<name>A0A8S3YZ08_9EUPU</name>
<keyword evidence="1" id="KW-0812">Transmembrane</keyword>
<accession>A0A8S3YZ08</accession>
<keyword evidence="3" id="KW-1185">Reference proteome</keyword>
<evidence type="ECO:0000256" key="1">
    <source>
        <dbReference type="SAM" id="Phobius"/>
    </source>
</evidence>
<reference evidence="2" key="1">
    <citation type="submission" date="2021-04" db="EMBL/GenBank/DDBJ databases">
        <authorList>
            <consortium name="Molecular Ecology Group"/>
        </authorList>
    </citation>
    <scope>NUCLEOTIDE SEQUENCE</scope>
</reference>
<dbReference type="EMBL" id="CAJHNH020001090">
    <property type="protein sequence ID" value="CAG5121448.1"/>
    <property type="molecule type" value="Genomic_DNA"/>
</dbReference>
<keyword evidence="1" id="KW-0472">Membrane</keyword>
<feature type="non-terminal residue" evidence="2">
    <location>
        <position position="1"/>
    </location>
</feature>
<comment type="caution">
    <text evidence="2">The sequence shown here is derived from an EMBL/GenBank/DDBJ whole genome shotgun (WGS) entry which is preliminary data.</text>
</comment>
<feature type="transmembrane region" description="Helical" evidence="1">
    <location>
        <begin position="159"/>
        <end position="187"/>
    </location>
</feature>
<dbReference type="Proteomes" id="UP000678393">
    <property type="component" value="Unassembled WGS sequence"/>
</dbReference>
<sequence length="226" mass="24904">IKGTFTAKRGQENFNPFSQGSLLKNCMGVLCGPTPPSLIDRRGIVTQDPEPESHVSPVQSEKESNAVSAHHEYYGSTNITTQKTNNTGTNTGADWTSVVVTSELPPDSVKKRDMISYQTPDGSINNKVPPLNGTGVNSPQNCIGKKNHIWDMTLNQLDYLVYLVYLYCIKGNSLTISCPAFLVYLYCKNGNSLTISCPVYLVYLFCIKGNSMTISCPAFLVYLYSY</sequence>
<feature type="transmembrane region" description="Helical" evidence="1">
    <location>
        <begin position="199"/>
        <end position="224"/>
    </location>
</feature>
<keyword evidence="1" id="KW-1133">Transmembrane helix</keyword>
<dbReference type="AlphaFoldDB" id="A0A8S3YZ08"/>
<protein>
    <submittedName>
        <fullName evidence="2">Uncharacterized protein</fullName>
    </submittedName>
</protein>
<dbReference type="OrthoDB" id="4096362at2759"/>
<evidence type="ECO:0000313" key="2">
    <source>
        <dbReference type="EMBL" id="CAG5121448.1"/>
    </source>
</evidence>
<organism evidence="2 3">
    <name type="scientific">Candidula unifasciata</name>
    <dbReference type="NCBI Taxonomy" id="100452"/>
    <lineage>
        <taxon>Eukaryota</taxon>
        <taxon>Metazoa</taxon>
        <taxon>Spiralia</taxon>
        <taxon>Lophotrochozoa</taxon>
        <taxon>Mollusca</taxon>
        <taxon>Gastropoda</taxon>
        <taxon>Heterobranchia</taxon>
        <taxon>Euthyneura</taxon>
        <taxon>Panpulmonata</taxon>
        <taxon>Eupulmonata</taxon>
        <taxon>Stylommatophora</taxon>
        <taxon>Helicina</taxon>
        <taxon>Helicoidea</taxon>
        <taxon>Geomitridae</taxon>
        <taxon>Candidula</taxon>
    </lineage>
</organism>
<gene>
    <name evidence="2" type="ORF">CUNI_LOCUS7006</name>
</gene>